<dbReference type="EMBL" id="PQWB01000029">
    <property type="protein sequence ID" value="POZ62481.1"/>
    <property type="molecule type" value="Genomic_DNA"/>
</dbReference>
<evidence type="ECO:0000259" key="1">
    <source>
        <dbReference type="Pfam" id="PF01965"/>
    </source>
</evidence>
<organism evidence="2 3">
    <name type="scientific">Chromobacterium alticapitis</name>
    <dbReference type="NCBI Taxonomy" id="2073169"/>
    <lineage>
        <taxon>Bacteria</taxon>
        <taxon>Pseudomonadati</taxon>
        <taxon>Pseudomonadota</taxon>
        <taxon>Betaproteobacteria</taxon>
        <taxon>Neisseriales</taxon>
        <taxon>Chromobacteriaceae</taxon>
        <taxon>Chromobacterium</taxon>
    </lineage>
</organism>
<accession>A0A2S5DHJ0</accession>
<proteinExistence type="predicted"/>
<dbReference type="InterPro" id="IPR029062">
    <property type="entry name" value="Class_I_gatase-like"/>
</dbReference>
<evidence type="ECO:0000313" key="3">
    <source>
        <dbReference type="Proteomes" id="UP000237082"/>
    </source>
</evidence>
<name>A0A2S5DHJ0_9NEIS</name>
<keyword evidence="3" id="KW-1185">Reference proteome</keyword>
<dbReference type="Proteomes" id="UP000237082">
    <property type="component" value="Unassembled WGS sequence"/>
</dbReference>
<dbReference type="Pfam" id="PF01965">
    <property type="entry name" value="DJ-1_PfpI"/>
    <property type="match status" value="1"/>
</dbReference>
<protein>
    <submittedName>
        <fullName evidence="2">Thiamine biosynthesis protein ThiJ</fullName>
    </submittedName>
</protein>
<dbReference type="SUPFAM" id="SSF52317">
    <property type="entry name" value="Class I glutamine amidotransferase-like"/>
    <property type="match status" value="1"/>
</dbReference>
<reference evidence="3" key="1">
    <citation type="submission" date="2018-02" db="EMBL/GenBank/DDBJ databases">
        <authorList>
            <person name="O'Hara-Hanley K."/>
            <person name="Soby S."/>
        </authorList>
    </citation>
    <scope>NUCLEOTIDE SEQUENCE [LARGE SCALE GENOMIC DNA]</scope>
    <source>
        <strain evidence="3">MWU14-2602</strain>
    </source>
</reference>
<sequence>MPSSQISKPIAVLLYPGCIFFEIALLAEELAGHAPLRYLTPDGEAHSASNGAVLAADGDDSALERGAWAAVLVPGGDPGSIVPDGLANAGLRAAAGQGAVVAGICAGNLVLAAAGLLKGRRGTHNYTVDDASPAAVALTVPYWRGMEYFRCDVVIDGRIVTAMPWAYVEFAATVMSALNLMDAAARDAFHRRHGPRLGLGA</sequence>
<gene>
    <name evidence="2" type="ORF">C2I19_08290</name>
</gene>
<dbReference type="AlphaFoldDB" id="A0A2S5DHJ0"/>
<dbReference type="InterPro" id="IPR002818">
    <property type="entry name" value="DJ-1/PfpI"/>
</dbReference>
<comment type="caution">
    <text evidence="2">The sequence shown here is derived from an EMBL/GenBank/DDBJ whole genome shotgun (WGS) entry which is preliminary data.</text>
</comment>
<dbReference type="Gene3D" id="3.40.50.880">
    <property type="match status" value="1"/>
</dbReference>
<feature type="domain" description="DJ-1/PfpI" evidence="1">
    <location>
        <begin position="12"/>
        <end position="175"/>
    </location>
</feature>
<evidence type="ECO:0000313" key="2">
    <source>
        <dbReference type="EMBL" id="POZ62481.1"/>
    </source>
</evidence>
<dbReference type="RefSeq" id="WP_103902230.1">
    <property type="nucleotide sequence ID" value="NZ_PQWB01000029.1"/>
</dbReference>